<organism evidence="1 2">
    <name type="scientific">Paraburkholderia tropica</name>
    <dbReference type="NCBI Taxonomy" id="92647"/>
    <lineage>
        <taxon>Bacteria</taxon>
        <taxon>Pseudomonadati</taxon>
        <taxon>Pseudomonadota</taxon>
        <taxon>Betaproteobacteria</taxon>
        <taxon>Burkholderiales</taxon>
        <taxon>Burkholderiaceae</taxon>
        <taxon>Paraburkholderia</taxon>
    </lineage>
</organism>
<evidence type="ECO:0000313" key="1">
    <source>
        <dbReference type="EMBL" id="SEJ69981.1"/>
    </source>
</evidence>
<dbReference type="EMBL" id="FNZM01000007">
    <property type="protein sequence ID" value="SEJ69981.1"/>
    <property type="molecule type" value="Genomic_DNA"/>
</dbReference>
<dbReference type="AlphaFoldDB" id="A0AAQ1JUD5"/>
<gene>
    <name evidence="1" type="ORF">SAMN05216550_107244</name>
</gene>
<protein>
    <submittedName>
        <fullName evidence="1">Uncharacterized protein</fullName>
    </submittedName>
</protein>
<sequence>MVCLVGFITTTIAGQAMIFDNPGLIVYKDGNRIYGFYDAETKRFSCYFLFFQNSSDTLKSDVEGYSRISLMTFVPHDGASLIFESRDKFFDIRGALYRNESEWIIHTDQGQAGCENAAGGFIFEPSDLAASRFNVESSIDSIGVRMVKRKTYFFDRKNSKFFKRSSYLTRMNSVVVIQNQGPYSQVRFSDPRLYAQSYGRVTVGWVRSDDLINPFPTAAGRD</sequence>
<comment type="caution">
    <text evidence="1">The sequence shown here is derived from an EMBL/GenBank/DDBJ whole genome shotgun (WGS) entry which is preliminary data.</text>
</comment>
<name>A0AAQ1JUD5_9BURK</name>
<accession>A0AAQ1JUD5</accession>
<proteinExistence type="predicted"/>
<evidence type="ECO:0000313" key="2">
    <source>
        <dbReference type="Proteomes" id="UP000183529"/>
    </source>
</evidence>
<dbReference type="Proteomes" id="UP000183529">
    <property type="component" value="Unassembled WGS sequence"/>
</dbReference>
<reference evidence="1 2" key="1">
    <citation type="submission" date="2016-10" db="EMBL/GenBank/DDBJ databases">
        <authorList>
            <person name="Varghese N."/>
            <person name="Submissions S."/>
        </authorList>
    </citation>
    <scope>NUCLEOTIDE SEQUENCE [LARGE SCALE GENOMIC DNA]</scope>
    <source>
        <strain evidence="1 2">LMG 22274</strain>
    </source>
</reference>